<reference evidence="1 2" key="1">
    <citation type="submission" date="2020-02" db="EMBL/GenBank/DDBJ databases">
        <authorList>
            <person name="Ferguson B K."/>
        </authorList>
    </citation>
    <scope>NUCLEOTIDE SEQUENCE [LARGE SCALE GENOMIC DNA]</scope>
</reference>
<proteinExistence type="predicted"/>
<name>A0A6H5FUS6_9HEMI</name>
<evidence type="ECO:0000313" key="2">
    <source>
        <dbReference type="Proteomes" id="UP000479000"/>
    </source>
</evidence>
<dbReference type="EMBL" id="CADCXU010001276">
    <property type="protein sequence ID" value="CAA9993835.1"/>
    <property type="molecule type" value="Genomic_DNA"/>
</dbReference>
<keyword evidence="2" id="KW-1185">Reference proteome</keyword>
<sequence length="158" mass="17981">MFGNSLRKWSKLCQLIVSKKREGEEKSNPHGKGKTGTAEEFQLARRDYQTPGLPGLIQDGIFIPSQMWQRWFLYIFKKVISAVKKALRTAFVILYSDVIVSNLSDGSKRIIFTQNGFLTGGVAFSRTTHHEPLLTLMSSHSTHKLNPQTQRSNFKSQH</sequence>
<organism evidence="1 2">
    <name type="scientific">Nesidiocoris tenuis</name>
    <dbReference type="NCBI Taxonomy" id="355587"/>
    <lineage>
        <taxon>Eukaryota</taxon>
        <taxon>Metazoa</taxon>
        <taxon>Ecdysozoa</taxon>
        <taxon>Arthropoda</taxon>
        <taxon>Hexapoda</taxon>
        <taxon>Insecta</taxon>
        <taxon>Pterygota</taxon>
        <taxon>Neoptera</taxon>
        <taxon>Paraneoptera</taxon>
        <taxon>Hemiptera</taxon>
        <taxon>Heteroptera</taxon>
        <taxon>Panheteroptera</taxon>
        <taxon>Cimicomorpha</taxon>
        <taxon>Miridae</taxon>
        <taxon>Dicyphina</taxon>
        <taxon>Nesidiocoris</taxon>
    </lineage>
</organism>
<protein>
    <submittedName>
        <fullName evidence="1">Uncharacterized protein</fullName>
    </submittedName>
</protein>
<accession>A0A6H5FUS6</accession>
<dbReference type="AlphaFoldDB" id="A0A6H5FUS6"/>
<dbReference type="Proteomes" id="UP000479000">
    <property type="component" value="Unassembled WGS sequence"/>
</dbReference>
<gene>
    <name evidence="1" type="ORF">NTEN_LOCUS711</name>
</gene>
<evidence type="ECO:0000313" key="1">
    <source>
        <dbReference type="EMBL" id="CAA9993835.1"/>
    </source>
</evidence>